<organism evidence="4 5">
    <name type="scientific">Microbacter margulisiae</name>
    <dbReference type="NCBI Taxonomy" id="1350067"/>
    <lineage>
        <taxon>Bacteria</taxon>
        <taxon>Pseudomonadati</taxon>
        <taxon>Bacteroidota</taxon>
        <taxon>Bacteroidia</taxon>
        <taxon>Bacteroidales</taxon>
        <taxon>Porphyromonadaceae</taxon>
        <taxon>Microbacter</taxon>
    </lineage>
</organism>
<dbReference type="EMBL" id="JACHYB010000001">
    <property type="protein sequence ID" value="MBB3187096.1"/>
    <property type="molecule type" value="Genomic_DNA"/>
</dbReference>
<keyword evidence="5" id="KW-1185">Reference proteome</keyword>
<dbReference type="InterPro" id="IPR008978">
    <property type="entry name" value="HSP20-like_chaperone"/>
</dbReference>
<dbReference type="CDD" id="cd06464">
    <property type="entry name" value="ACD_sHsps-like"/>
    <property type="match status" value="1"/>
</dbReference>
<proteinExistence type="inferred from homology"/>
<gene>
    <name evidence="4" type="ORF">FHX64_001259</name>
</gene>
<dbReference type="RefSeq" id="WP_183412904.1">
    <property type="nucleotide sequence ID" value="NZ_JACHYB010000001.1"/>
</dbReference>
<name>A0A7W5DQI0_9PORP</name>
<evidence type="ECO:0000313" key="4">
    <source>
        <dbReference type="EMBL" id="MBB3187096.1"/>
    </source>
</evidence>
<protein>
    <submittedName>
        <fullName evidence="4">HSP20 family protein</fullName>
    </submittedName>
</protein>
<dbReference type="PANTHER" id="PTHR11527">
    <property type="entry name" value="HEAT-SHOCK PROTEIN 20 FAMILY MEMBER"/>
    <property type="match status" value="1"/>
</dbReference>
<evidence type="ECO:0000259" key="3">
    <source>
        <dbReference type="PROSITE" id="PS01031"/>
    </source>
</evidence>
<sequence length="148" mass="16996">MALIKRDDLVPAWSNFLNDFFNRDLFDWSLRHFSGPNSTLPSMNVKETPDAFEIEMAAPGMNKEDFKIELDNGMLTISSEKKQENTTEEQGKYTRREFSYQSFSRTLEMPASADSESISAKYENGILKVVISKKEEEKPKPSKQISIE</sequence>
<comment type="caution">
    <text evidence="4">The sequence shown here is derived from an EMBL/GenBank/DDBJ whole genome shotgun (WGS) entry which is preliminary data.</text>
</comment>
<dbReference type="AlphaFoldDB" id="A0A7W5DQI0"/>
<feature type="domain" description="SHSP" evidence="3">
    <location>
        <begin position="34"/>
        <end position="148"/>
    </location>
</feature>
<evidence type="ECO:0000256" key="1">
    <source>
        <dbReference type="PROSITE-ProRule" id="PRU00285"/>
    </source>
</evidence>
<reference evidence="4 5" key="1">
    <citation type="submission" date="2020-08" db="EMBL/GenBank/DDBJ databases">
        <title>Genomic Encyclopedia of Type Strains, Phase IV (KMG-IV): sequencing the most valuable type-strain genomes for metagenomic binning, comparative biology and taxonomic classification.</title>
        <authorList>
            <person name="Goeker M."/>
        </authorList>
    </citation>
    <scope>NUCLEOTIDE SEQUENCE [LARGE SCALE GENOMIC DNA]</scope>
    <source>
        <strain evidence="4 5">DSM 27471</strain>
    </source>
</reference>
<dbReference type="Gene3D" id="2.60.40.790">
    <property type="match status" value="1"/>
</dbReference>
<dbReference type="Pfam" id="PF00011">
    <property type="entry name" value="HSP20"/>
    <property type="match status" value="1"/>
</dbReference>
<dbReference type="InterPro" id="IPR031107">
    <property type="entry name" value="Small_HSP"/>
</dbReference>
<evidence type="ECO:0000313" key="5">
    <source>
        <dbReference type="Proteomes" id="UP000544222"/>
    </source>
</evidence>
<evidence type="ECO:0000256" key="2">
    <source>
        <dbReference type="RuleBase" id="RU003616"/>
    </source>
</evidence>
<comment type="similarity">
    <text evidence="1 2">Belongs to the small heat shock protein (HSP20) family.</text>
</comment>
<dbReference type="InterPro" id="IPR002068">
    <property type="entry name" value="A-crystallin/Hsp20_dom"/>
</dbReference>
<dbReference type="PROSITE" id="PS01031">
    <property type="entry name" value="SHSP"/>
    <property type="match status" value="1"/>
</dbReference>
<dbReference type="Proteomes" id="UP000544222">
    <property type="component" value="Unassembled WGS sequence"/>
</dbReference>
<dbReference type="SUPFAM" id="SSF49764">
    <property type="entry name" value="HSP20-like chaperones"/>
    <property type="match status" value="1"/>
</dbReference>
<accession>A0A7W5DQI0</accession>